<keyword evidence="4" id="KW-0802">TPR repeat</keyword>
<keyword evidence="3" id="KW-0677">Repeat</keyword>
<sequence>MNDYRPFVTPSDVRNKVEVADTVPTQCGRYGGRAAAQALVSKLMYVTPPSTCISACLVNQKEPPILCPVGCNTSNPSQGLAPIKCDYLNENINSDAVKLRLRAELPHLTRKQIAQFQLPFYETLCHDLLENGYHYAFTELFQVHVNQMEQRRIAGPESVLWTIPPISEQPEKVHLLRDYLAKAEAAARRRDDHTVYSCYFKIALYFRDFPDDLWLTEHFFHYALIVARRIKDDGGLKLARAYQYYGLAKEAQGQLENACRYFIEFYNATRYKSWTEEDGTSMGSAADRCLVRIYLALVEKTGKEFMCEKIALCTKAHEIAVASGDWSLTAPACLKMGQLLEEAGRSAEAITFYRGYFDLAKDANDYINLGGACEALSKLFRKQNNMEEAIKYLKMFADICEEHCDWVQLCRACYLLGNAYDTVGDHAAALEWMKKAHRMPTYVNSSNPALFGKTTEDARIMIGVTRAHQMNANYTNTVLSEVRGAVLRAVGWKADPNDEINVFGGAASFRPRQRFTDAEPKRDVVMYSRHPAVSFLHKN</sequence>
<dbReference type="PANTHER" id="PTHR46630:SF1">
    <property type="entry name" value="TETRATRICOPEPTIDE REPEAT PROTEIN 29"/>
    <property type="match status" value="1"/>
</dbReference>
<comment type="function">
    <text evidence="6">Axonemal protein which is implicated in axonemal and/or peri-axonemal structure assembly and regulates flagellum assembly and beating and therefore sperm motility.</text>
</comment>
<dbReference type="EMBL" id="GEEE01009797">
    <property type="protein sequence ID" value="JAP53428.1"/>
    <property type="molecule type" value="Transcribed_RNA"/>
</dbReference>
<evidence type="ECO:0000256" key="1">
    <source>
        <dbReference type="ARBA" id="ARBA00004496"/>
    </source>
</evidence>
<evidence type="ECO:0000256" key="4">
    <source>
        <dbReference type="ARBA" id="ARBA00022803"/>
    </source>
</evidence>
<evidence type="ECO:0000256" key="2">
    <source>
        <dbReference type="ARBA" id="ARBA00022490"/>
    </source>
</evidence>
<dbReference type="InterPro" id="IPR051476">
    <property type="entry name" value="Bac_ResReg_Asp_Phosphatase"/>
</dbReference>
<proteinExistence type="predicted"/>
<evidence type="ECO:0000256" key="5">
    <source>
        <dbReference type="ARBA" id="ARBA00040665"/>
    </source>
</evidence>
<organism evidence="7">
    <name type="scientific">Schistocephalus solidus</name>
    <name type="common">Tapeworm</name>
    <dbReference type="NCBI Taxonomy" id="70667"/>
    <lineage>
        <taxon>Eukaryota</taxon>
        <taxon>Metazoa</taxon>
        <taxon>Spiralia</taxon>
        <taxon>Lophotrochozoa</taxon>
        <taxon>Platyhelminthes</taxon>
        <taxon>Cestoda</taxon>
        <taxon>Eucestoda</taxon>
        <taxon>Diphyllobothriidea</taxon>
        <taxon>Diphyllobothriidae</taxon>
        <taxon>Schistocephalus</taxon>
    </lineage>
</organism>
<dbReference type="AlphaFoldDB" id="A0A0X3PPC4"/>
<reference evidence="7" key="1">
    <citation type="submission" date="2016-01" db="EMBL/GenBank/DDBJ databases">
        <title>Reference transcriptome for the parasite Schistocephalus solidus: insights into the molecular evolution of parasitism.</title>
        <authorList>
            <person name="Hebert F.O."/>
            <person name="Grambauer S."/>
            <person name="Barber I."/>
            <person name="Landry C.R."/>
            <person name="Aubin-Horth N."/>
        </authorList>
    </citation>
    <scope>NUCLEOTIDE SEQUENCE</scope>
</reference>
<keyword evidence="2" id="KW-0963">Cytoplasm</keyword>
<name>A0A0X3PPC4_SCHSO</name>
<gene>
    <name evidence="7" type="primary">TTC29</name>
    <name evidence="7" type="ORF">TR87239</name>
</gene>
<dbReference type="GO" id="GO:0003341">
    <property type="term" value="P:cilium movement"/>
    <property type="evidence" value="ECO:0007669"/>
    <property type="project" value="TreeGrafter"/>
</dbReference>
<accession>A0A0X3PPC4</accession>
<dbReference type="PANTHER" id="PTHR46630">
    <property type="entry name" value="TETRATRICOPEPTIDE REPEAT PROTEIN 29"/>
    <property type="match status" value="1"/>
</dbReference>
<protein>
    <recommendedName>
        <fullName evidence="5">Tetratricopeptide repeat protein 29</fullName>
    </recommendedName>
</protein>
<dbReference type="SUPFAM" id="SSF48452">
    <property type="entry name" value="TPR-like"/>
    <property type="match status" value="1"/>
</dbReference>
<evidence type="ECO:0000313" key="7">
    <source>
        <dbReference type="EMBL" id="JAP53428.1"/>
    </source>
</evidence>
<dbReference type="GO" id="GO:0005929">
    <property type="term" value="C:cilium"/>
    <property type="evidence" value="ECO:0007669"/>
    <property type="project" value="TreeGrafter"/>
</dbReference>
<dbReference type="Pfam" id="PF13176">
    <property type="entry name" value="TPR_7"/>
    <property type="match status" value="1"/>
</dbReference>
<dbReference type="InterPro" id="IPR011990">
    <property type="entry name" value="TPR-like_helical_dom_sf"/>
</dbReference>
<evidence type="ECO:0000256" key="3">
    <source>
        <dbReference type="ARBA" id="ARBA00022737"/>
    </source>
</evidence>
<evidence type="ECO:0000256" key="6">
    <source>
        <dbReference type="ARBA" id="ARBA00044739"/>
    </source>
</evidence>
<dbReference type="GO" id="GO:0005737">
    <property type="term" value="C:cytoplasm"/>
    <property type="evidence" value="ECO:0007669"/>
    <property type="project" value="UniProtKB-SubCell"/>
</dbReference>
<dbReference type="InterPro" id="IPR019734">
    <property type="entry name" value="TPR_rpt"/>
</dbReference>
<dbReference type="Pfam" id="PF13181">
    <property type="entry name" value="TPR_8"/>
    <property type="match status" value="1"/>
</dbReference>
<comment type="subcellular location">
    <subcellularLocation>
        <location evidence="1">Cytoplasm</location>
    </subcellularLocation>
</comment>
<dbReference type="Gene3D" id="1.25.40.10">
    <property type="entry name" value="Tetratricopeptide repeat domain"/>
    <property type="match status" value="1"/>
</dbReference>